<dbReference type="PATRIC" id="fig|1182568.3.peg.1542"/>
<evidence type="ECO:0000313" key="1">
    <source>
        <dbReference type="EMBL" id="ANE43626.1"/>
    </source>
</evidence>
<dbReference type="KEGG" id="dpu:SU48_07410"/>
<protein>
    <submittedName>
        <fullName evidence="1">Uncharacterized protein</fullName>
    </submittedName>
</protein>
<name>A0A172T9K9_9DEIO</name>
<dbReference type="Proteomes" id="UP000077363">
    <property type="component" value="Chromosome"/>
</dbReference>
<dbReference type="AlphaFoldDB" id="A0A172T9K9"/>
<dbReference type="RefSeq" id="WP_064014694.1">
    <property type="nucleotide sequence ID" value="NZ_CP011387.1"/>
</dbReference>
<reference evidence="1 2" key="1">
    <citation type="submission" date="2015-01" db="EMBL/GenBank/DDBJ databases">
        <title>Deinococcus puniceus/DY1/ whole genome sequencing.</title>
        <authorList>
            <person name="Kim M.K."/>
            <person name="Srinivasan S."/>
            <person name="Lee J.-J."/>
        </authorList>
    </citation>
    <scope>NUCLEOTIDE SEQUENCE [LARGE SCALE GENOMIC DNA]</scope>
    <source>
        <strain evidence="1 2">DY1</strain>
    </source>
</reference>
<dbReference type="EMBL" id="CP011387">
    <property type="protein sequence ID" value="ANE43626.1"/>
    <property type="molecule type" value="Genomic_DNA"/>
</dbReference>
<dbReference type="OrthoDB" id="67304at2"/>
<organism evidence="1 2">
    <name type="scientific">Deinococcus puniceus</name>
    <dbReference type="NCBI Taxonomy" id="1182568"/>
    <lineage>
        <taxon>Bacteria</taxon>
        <taxon>Thermotogati</taxon>
        <taxon>Deinococcota</taxon>
        <taxon>Deinococci</taxon>
        <taxon>Deinococcales</taxon>
        <taxon>Deinococcaceae</taxon>
        <taxon>Deinococcus</taxon>
    </lineage>
</organism>
<evidence type="ECO:0000313" key="2">
    <source>
        <dbReference type="Proteomes" id="UP000077363"/>
    </source>
</evidence>
<accession>A0A172T9K9</accession>
<proteinExistence type="predicted"/>
<keyword evidence="2" id="KW-1185">Reference proteome</keyword>
<gene>
    <name evidence="1" type="ORF">SU48_07410</name>
</gene>
<sequence>MIAVLILIVIFGGIALIKYVESNNQARQRAWQLEDAAAKAGQALPAAAAKALAALPAPHPTVQDAPETLTLRLPAEARARAWALLSTVADAQKGTENADTRTAYLLRQTRESYLPDTLRAYLGLTDGARRALEAQGQSPETLLTEQIALMEDGVREALRHDHAAADRLLTQGRFLRERFGGTEGSLSLGKVGDV</sequence>
<dbReference type="STRING" id="1182568.SU48_07410"/>